<dbReference type="Gene3D" id="1.25.10.10">
    <property type="entry name" value="Leucine-rich Repeat Variant"/>
    <property type="match status" value="1"/>
</dbReference>
<name>A0A813R6P7_9BILA</name>
<proteinExistence type="inferred from homology"/>
<evidence type="ECO:0000256" key="5">
    <source>
        <dbReference type="ARBA" id="ARBA00022490"/>
    </source>
</evidence>
<dbReference type="EMBL" id="CAJOBC010000245">
    <property type="protein sequence ID" value="CAF3559963.1"/>
    <property type="molecule type" value="Genomic_DNA"/>
</dbReference>
<dbReference type="InterPro" id="IPR048412">
    <property type="entry name" value="Htt_bridge"/>
</dbReference>
<dbReference type="InterPro" id="IPR048413">
    <property type="entry name" value="Htt_C-HEAT_rpt"/>
</dbReference>
<dbReference type="EMBL" id="CAJNOQ010000245">
    <property type="protein sequence ID" value="CAF0777283.1"/>
    <property type="molecule type" value="Genomic_DNA"/>
</dbReference>
<accession>A0A813R6P7</accession>
<gene>
    <name evidence="8" type="ORF">GPM918_LOCUS2263</name>
    <name evidence="9" type="ORF">SRO942_LOCUS2263</name>
</gene>
<comment type="function">
    <text evidence="1">May play a role in microtubule-mediated transport or vesicle function.</text>
</comment>
<dbReference type="Proteomes" id="UP000681722">
    <property type="component" value="Unassembled WGS sequence"/>
</dbReference>
<dbReference type="PANTHER" id="PTHR10170">
    <property type="entry name" value="HUNTINGTON DISEASE PROTEIN"/>
    <property type="match status" value="1"/>
</dbReference>
<evidence type="ECO:0008006" key="11">
    <source>
        <dbReference type="Google" id="ProtNLM"/>
    </source>
</evidence>
<evidence type="ECO:0000256" key="6">
    <source>
        <dbReference type="ARBA" id="ARBA00023242"/>
    </source>
</evidence>
<keyword evidence="10" id="KW-1185">Reference proteome</keyword>
<evidence type="ECO:0000256" key="3">
    <source>
        <dbReference type="ARBA" id="ARBA00004496"/>
    </source>
</evidence>
<evidence type="ECO:0000313" key="8">
    <source>
        <dbReference type="EMBL" id="CAF0777283.1"/>
    </source>
</evidence>
<dbReference type="Pfam" id="PF12372">
    <property type="entry name" value="Htt_N-HEAT"/>
    <property type="match status" value="2"/>
</dbReference>
<dbReference type="SUPFAM" id="SSF48371">
    <property type="entry name" value="ARM repeat"/>
    <property type="match status" value="1"/>
</dbReference>
<evidence type="ECO:0000256" key="2">
    <source>
        <dbReference type="ARBA" id="ARBA00004123"/>
    </source>
</evidence>
<feature type="region of interest" description="Disordered" evidence="7">
    <location>
        <begin position="1021"/>
        <end position="1040"/>
    </location>
</feature>
<comment type="similarity">
    <text evidence="4">Belongs to the huntingtin family.</text>
</comment>
<dbReference type="GO" id="GO:0005634">
    <property type="term" value="C:nucleus"/>
    <property type="evidence" value="ECO:0007669"/>
    <property type="project" value="UniProtKB-SubCell"/>
</dbReference>
<protein>
    <recommendedName>
        <fullName evidence="11">Huntingtin</fullName>
    </recommendedName>
</protein>
<evidence type="ECO:0000313" key="9">
    <source>
        <dbReference type="EMBL" id="CAF3559963.1"/>
    </source>
</evidence>
<keyword evidence="5" id="KW-0963">Cytoplasm</keyword>
<dbReference type="GO" id="GO:0005737">
    <property type="term" value="C:cytoplasm"/>
    <property type="evidence" value="ECO:0007669"/>
    <property type="project" value="UniProtKB-SubCell"/>
</dbReference>
<dbReference type="InterPro" id="IPR024613">
    <property type="entry name" value="Huntingtin_N_HEAT_rpt-2"/>
</dbReference>
<dbReference type="InterPro" id="IPR048411">
    <property type="entry name" value="Htt_N_HEAT_rpt-1"/>
</dbReference>
<evidence type="ECO:0000256" key="4">
    <source>
        <dbReference type="ARBA" id="ARBA00007153"/>
    </source>
</evidence>
<evidence type="ECO:0000256" key="1">
    <source>
        <dbReference type="ARBA" id="ARBA00002907"/>
    </source>
</evidence>
<dbReference type="Pfam" id="PF20925">
    <property type="entry name" value="Htt_bridge"/>
    <property type="match status" value="1"/>
</dbReference>
<sequence>MDKLNKSLEILKTLSLESNHEKSTEKIHHLNLVVDGLLLPQVRTNNDNYFKILSTGFETLFSHCDEQDYDVRLAAEENITKLVKSLKELQLTRVQFELHRVIKRNPNVGPRALKGALWRFSELASVIHPKKIRLFLEHLYVAFCSIALRTEELLYEKLPDYYQMIFRTLGKSMNEKEVKDLLQAYLKNLSNESAVIRRSSASCLVVICYHCRQPLSTSHFLLTFAVENLLQQTTNISRLIITGSLLLVKNLIQMLGQHRQELLSSTIVNSNLSKKEGVTSDQINTNNIIQCVDMLFYLLGHADHNIVSGSLETLETILRYNFLFEFDHILMSTECIAENVVTEYIRKTLTGNSYQRPFIELAADVEDSINNEDTNNAQLISLDSSLMLSAYTDQTSRSSATRFLELLISRFFLNTDGTLKSDDEVRVSVKCVALSCMSHLATIDIQGFYESTIYGSEAVNYLLCLREHSDPHLRGAFSNMLASLIRTSIVCLLDYELFHHVNYVFLLKDRQILILHELLNSYRMCLNDIMPRVVHVSVQYLKTLFPVLLSSSSSMAMIALSLLEDCVQHINSSYILVKVAIAQLISVIDFRLVYFIEQQHQQTTTRLWLERCVEILLLFLQDDDPRLRNVAAVAYSKLVDQSSFISCTWPAESLLKWLNSNVQWIYDTHEQQSESSSTKISPLVHERCENISCLSTIIFEHLCKASTRTQLFGCLEGIYELTGVLSPITIISFFHKTFDELRLLCHFLKHPFILHDLNGLQLLLQIIQILFENLSIHYSNIDVSHNLKNPAEKVLHFIIRLLSIYACVIDETPPPISTSSKINFPQIPTSPQQIKKRFESATNKEESINDKQKIEKEAADISSLKDSTNSDKKSNRTLLGQFGNNPSLMKLYELIRTSYQTYKSTLNTSEIDRFIQLLTTTLTCLQSTINILHLQGISKYLEEILTYLKSTFIVDKTNTILCTHELLNTLLALTNIFTPLTTTTVQSNVMQQNHSTFSSTSQNIYTIVLRHPMLNLFQPRKLSNTDNTENNRSVSSSLITSKKRKKIECLRRPPNRVEKQKIGNYIRLFEAIVILGLKKYVNSNEVQFQASVLDLLVQLLLLRVNYSLLDADENFLNHVLNQLEVIEEAGTNSDIPEYFIECIFEFLVMLSHDSLHSKQVIKIQDLNKHTDSVLASGNNPQTHALTALEPVVIDLFLVRYKNDNKELEAQRMVIVQTLLKLVRYKKALQLLTLILESVKSETEKWKKLSRQIIDILLINMQSATYNKSVRISLDLYTAYLRLFDSVSLAALRPIDPLCGAFKHVTTKQVLKQDTIGISLINVNIFLRCLIQHANEDAILQRWKESSTVDTLEQNESFSALLLRILYDITVYLLKLARQSRYVLDYTLCALTSDYLYLILNILENARQFRSITSGLHYLLIQDDNEIQRLDNFSYLTVLSEHFKQLSFYYAPFLIQWTQIMNLLDYTNETWWKQIFNIGGSDSYTCQIVNYGQLIIYCDLICRHELYVEHLTSILTNRSYLIMLFEHVGNSNEKYIQDLISLIHRNSAASNLYIEAIFANWNYIMGKYSTQNGSSGLFALKILRTLEAIHLDQSGILLLLLIENFLQLPYMTIIRLAETIICRRIEMMLTIDVNNLEKQLMPKNLPIILKLLSMKEKNKRNERLTALVQRMAKQINYNDINLEIQLETIHHSNTINDDSLLNMLRHMKCPNDITAKMYATVLASITYKNLLPYMMSLDFIWASMPYCLKLGFESSIVVNNTNPPSPDSTTTQTSTQTPTFNLSSLWRCSINAMVKKINDVCFSLPAQRLICCDCSETTQDSLYMKSLSSLSEENVHIKTVLLPLCESLIVYFEYINEYSILHQLSSTDGRDILRFIIFVSETIYINLLDNKLYMDVIEIFFQCLVVTLTNSSSIIYTLLSATDQIVSCCTLLKSILSIFQYLKRHMRLAIIVKSSSNQIHSYSPELIEHDQRPHTQLLLQAFHDIDQLYDLYQQLCLPSVSPSCLIPKFIQKYIKLICIILFRIPTFNSFFRIPTAYWQHLNTLENRNERLRFLNDFCLTSFPIQLLQHSDIMTDYVERLNLIGWINRTQFQEAWVTFLTAVNQTNNSNQQLSSDQLTNGDEQNGFNKEEKLEQNATHCIWVRGVTTFLLNAIRKNSSGNPSEQHFEHHSRNKSIPFLSTTNGQFYLQSRIILNHLNSALQILLELYIRWMKPDNLSLLSSDTCLQLRFEIIRSIVLLSDLFTSIQQVSKLFDLCDELIKSNIWLDEDELVMMYVCYGFCKSGALLGQTLKDTNELYIRLIERCFKLSYTKSIAYASTIILLQTHEDDLYKHLLPLLTTELTNDVTNNLETNIDIRISGQCLAIVFYLIENFYNGLNLLGTVLQQHYENIMREGDDSLLLNIISVGIERLLLLNIIPKKDLWRLFKQYLKAVRNVSIEIEIPQLILLLACIYITLTSTTESDMMLLNSSMAIEQSLSISSSLLSVSNDDQEMQDTSSNDIVIELVGDIYERIKYTFPHEACRLLSALPSLLCHISLSDKLMNKIIAEYASPQQIYPQILAYIIFIVFRSLINANYLSKVNEWTLLSISSVSQRRPIRLALWGLTCLMLSASQEKIANSLFPLAVGRYGRSEDIDNQLFLIAGREYYMQLTNNEQRKQFEQSLYVEITTETHSLYTDLFNQLKSIDFTLHQKT</sequence>
<reference evidence="8" key="1">
    <citation type="submission" date="2021-02" db="EMBL/GenBank/DDBJ databases">
        <authorList>
            <person name="Nowell W R."/>
        </authorList>
    </citation>
    <scope>NUCLEOTIDE SEQUENCE</scope>
</reference>
<dbReference type="Proteomes" id="UP000663829">
    <property type="component" value="Unassembled WGS sequence"/>
</dbReference>
<keyword evidence="6" id="KW-0539">Nucleus</keyword>
<comment type="caution">
    <text evidence="8">The sequence shown here is derived from an EMBL/GenBank/DDBJ whole genome shotgun (WGS) entry which is preliminary data.</text>
</comment>
<dbReference type="OrthoDB" id="6417237at2759"/>
<evidence type="ECO:0000256" key="7">
    <source>
        <dbReference type="SAM" id="MobiDB-lite"/>
    </source>
</evidence>
<dbReference type="Pfam" id="PF20927">
    <property type="entry name" value="Htt_C-HEAT"/>
    <property type="match status" value="2"/>
</dbReference>
<dbReference type="Pfam" id="PF20926">
    <property type="entry name" value="Htt_N-HEAT_1"/>
    <property type="match status" value="1"/>
</dbReference>
<evidence type="ECO:0000313" key="10">
    <source>
        <dbReference type="Proteomes" id="UP000663829"/>
    </source>
</evidence>
<organism evidence="8 10">
    <name type="scientific">Didymodactylos carnosus</name>
    <dbReference type="NCBI Taxonomy" id="1234261"/>
    <lineage>
        <taxon>Eukaryota</taxon>
        <taxon>Metazoa</taxon>
        <taxon>Spiralia</taxon>
        <taxon>Gnathifera</taxon>
        <taxon>Rotifera</taxon>
        <taxon>Eurotatoria</taxon>
        <taxon>Bdelloidea</taxon>
        <taxon>Philodinida</taxon>
        <taxon>Philodinidae</taxon>
        <taxon>Didymodactylos</taxon>
    </lineage>
</organism>
<dbReference type="InterPro" id="IPR016024">
    <property type="entry name" value="ARM-type_fold"/>
</dbReference>
<comment type="subcellular location">
    <subcellularLocation>
        <location evidence="3">Cytoplasm</location>
    </subcellularLocation>
    <subcellularLocation>
        <location evidence="2">Nucleus</location>
    </subcellularLocation>
</comment>
<dbReference type="InterPro" id="IPR028426">
    <property type="entry name" value="Huntingtin_fam"/>
</dbReference>
<dbReference type="InterPro" id="IPR011989">
    <property type="entry name" value="ARM-like"/>
</dbReference>
<dbReference type="PANTHER" id="PTHR10170:SF10">
    <property type="entry name" value="HUNTINGTIN"/>
    <property type="match status" value="1"/>
</dbReference>